<comment type="similarity">
    <text evidence="2">Belongs to the SusD family.</text>
</comment>
<dbReference type="InterPro" id="IPR033985">
    <property type="entry name" value="SusD-like_N"/>
</dbReference>
<dbReference type="OrthoDB" id="5694214at2"/>
<dbReference type="InterPro" id="IPR011990">
    <property type="entry name" value="TPR-like_helical_dom_sf"/>
</dbReference>
<dbReference type="EMBL" id="QKXH01000014">
    <property type="protein sequence ID" value="PZX92024.1"/>
    <property type="molecule type" value="Genomic_DNA"/>
</dbReference>
<dbReference type="Pfam" id="PF07980">
    <property type="entry name" value="SusD_RagB"/>
    <property type="match status" value="1"/>
</dbReference>
<dbReference type="Gene3D" id="1.25.40.390">
    <property type="match status" value="1"/>
</dbReference>
<feature type="chain" id="PRO_5015893759" evidence="6">
    <location>
        <begin position="22"/>
        <end position="493"/>
    </location>
</feature>
<accession>A0A2W7TQX8</accession>
<feature type="domain" description="RagB/SusD" evidence="7">
    <location>
        <begin position="265"/>
        <end position="493"/>
    </location>
</feature>
<dbReference type="Proteomes" id="UP000249177">
    <property type="component" value="Unassembled WGS sequence"/>
</dbReference>
<protein>
    <submittedName>
        <fullName evidence="9">RagB/SusD family nutrient uptake outer membrane protein</fullName>
    </submittedName>
</protein>
<keyword evidence="3 6" id="KW-0732">Signal</keyword>
<comment type="subcellular location">
    <subcellularLocation>
        <location evidence="1">Cell outer membrane</location>
    </subcellularLocation>
</comment>
<evidence type="ECO:0000313" key="10">
    <source>
        <dbReference type="Proteomes" id="UP000249177"/>
    </source>
</evidence>
<feature type="signal peptide" evidence="6">
    <location>
        <begin position="1"/>
        <end position="21"/>
    </location>
</feature>
<dbReference type="CDD" id="cd08977">
    <property type="entry name" value="SusD"/>
    <property type="match status" value="1"/>
</dbReference>
<dbReference type="RefSeq" id="WP_111411519.1">
    <property type="nucleotide sequence ID" value="NZ_QKXH01000014.1"/>
</dbReference>
<organism evidence="9 10">
    <name type="scientific">Flavobacterium aquariorum</name>
    <dbReference type="NCBI Taxonomy" id="2217670"/>
    <lineage>
        <taxon>Bacteria</taxon>
        <taxon>Pseudomonadati</taxon>
        <taxon>Bacteroidota</taxon>
        <taxon>Flavobacteriia</taxon>
        <taxon>Flavobacteriales</taxon>
        <taxon>Flavobacteriaceae</taxon>
        <taxon>Flavobacterium</taxon>
    </lineage>
</organism>
<dbReference type="Pfam" id="PF14322">
    <property type="entry name" value="SusD-like_3"/>
    <property type="match status" value="1"/>
</dbReference>
<feature type="domain" description="SusD-like N-terminal" evidence="8">
    <location>
        <begin position="22"/>
        <end position="225"/>
    </location>
</feature>
<evidence type="ECO:0000259" key="8">
    <source>
        <dbReference type="Pfam" id="PF14322"/>
    </source>
</evidence>
<gene>
    <name evidence="9" type="ORF">DOS84_18190</name>
</gene>
<dbReference type="SUPFAM" id="SSF48452">
    <property type="entry name" value="TPR-like"/>
    <property type="match status" value="1"/>
</dbReference>
<evidence type="ECO:0000256" key="4">
    <source>
        <dbReference type="ARBA" id="ARBA00023136"/>
    </source>
</evidence>
<sequence length="493" mass="55026">MKFLKKIAFALVIFACTQCSNDFLEKAPLDTINTSNYPTNAEELITLVNGAYQPMQRPKLYNLRMWTSDIMAGNSIVGAGGGSDGIETQDMSNFVTTTDNAGVLDIWRGPWPGILMSNIVLKVAPDLAIDKNIKNRSLGEAHFLRAHYYFVLVRYFGDLPLITAPQSSDDDLFPVRVSKDLIYQQIIADLEKAAELLPNKSEYSGSDIGRANKGAALGELAEVYLTLGNNWQKVVDLTTQIEGLGFNLNLNYGDNFNPSTENSRESLFEVQYEGDGGYSFWSDENQASWASTFMGPRGSNFVGGGYGWNQPTQEFVDSYEPNDNRKDVTVLYEGSPSFDGKAYSASYSYTGYNVRKFLIPLSVSPSYDNNPLNFPILRFSDILLMKAEALNELGQTALAEAPLNRVRKRAGLADIATGLSQANFREAVLRERRMEFAFEGQRWFDLIRVNKGKYGLDFLHSIGKTNAIQKHLLFPIPQIEIDKNPKLTQNPGY</sequence>
<dbReference type="InterPro" id="IPR012944">
    <property type="entry name" value="SusD_RagB_dom"/>
</dbReference>
<name>A0A2W7TQX8_9FLAO</name>
<evidence type="ECO:0000256" key="1">
    <source>
        <dbReference type="ARBA" id="ARBA00004442"/>
    </source>
</evidence>
<keyword evidence="5" id="KW-0998">Cell outer membrane</keyword>
<comment type="caution">
    <text evidence="9">The sequence shown here is derived from an EMBL/GenBank/DDBJ whole genome shotgun (WGS) entry which is preliminary data.</text>
</comment>
<keyword evidence="4" id="KW-0472">Membrane</keyword>
<proteinExistence type="inferred from homology"/>
<dbReference type="AlphaFoldDB" id="A0A2W7TQX8"/>
<evidence type="ECO:0000259" key="7">
    <source>
        <dbReference type="Pfam" id="PF07980"/>
    </source>
</evidence>
<dbReference type="GO" id="GO:0009279">
    <property type="term" value="C:cell outer membrane"/>
    <property type="evidence" value="ECO:0007669"/>
    <property type="project" value="UniProtKB-SubCell"/>
</dbReference>
<evidence type="ECO:0000256" key="6">
    <source>
        <dbReference type="SAM" id="SignalP"/>
    </source>
</evidence>
<evidence type="ECO:0000256" key="3">
    <source>
        <dbReference type="ARBA" id="ARBA00022729"/>
    </source>
</evidence>
<evidence type="ECO:0000256" key="5">
    <source>
        <dbReference type="ARBA" id="ARBA00023237"/>
    </source>
</evidence>
<evidence type="ECO:0000313" key="9">
    <source>
        <dbReference type="EMBL" id="PZX92024.1"/>
    </source>
</evidence>
<keyword evidence="10" id="KW-1185">Reference proteome</keyword>
<reference evidence="9 10" key="1">
    <citation type="submission" date="2018-06" db="EMBL/GenBank/DDBJ databases">
        <title>Flavobacterium sp IMCC34762, genome.</title>
        <authorList>
            <person name="Joung Y."/>
            <person name="Cho J."/>
            <person name="Song J."/>
        </authorList>
    </citation>
    <scope>NUCLEOTIDE SEQUENCE [LARGE SCALE GENOMIC DNA]</scope>
    <source>
        <strain evidence="9 10">IMCC34762</strain>
    </source>
</reference>
<evidence type="ECO:0000256" key="2">
    <source>
        <dbReference type="ARBA" id="ARBA00006275"/>
    </source>
</evidence>